<dbReference type="RefSeq" id="WP_244820372.1">
    <property type="nucleotide sequence ID" value="NZ_CP112998.1"/>
</dbReference>
<proteinExistence type="inferred from homology"/>
<feature type="domain" description="SusD-like N-terminal" evidence="7">
    <location>
        <begin position="93"/>
        <end position="216"/>
    </location>
</feature>
<protein>
    <submittedName>
        <fullName evidence="8">RagB/SusD family nutrient uptake outer membrane protein</fullName>
    </submittedName>
</protein>
<dbReference type="EMBL" id="CP112998">
    <property type="protein sequence ID" value="WAC15005.1"/>
    <property type="molecule type" value="Genomic_DNA"/>
</dbReference>
<evidence type="ECO:0000256" key="2">
    <source>
        <dbReference type="ARBA" id="ARBA00006275"/>
    </source>
</evidence>
<dbReference type="GO" id="GO:0009279">
    <property type="term" value="C:cell outer membrane"/>
    <property type="evidence" value="ECO:0007669"/>
    <property type="project" value="UniProtKB-SubCell"/>
</dbReference>
<evidence type="ECO:0000313" key="8">
    <source>
        <dbReference type="EMBL" id="WAC15005.1"/>
    </source>
</evidence>
<dbReference type="InterPro" id="IPR033985">
    <property type="entry name" value="SusD-like_N"/>
</dbReference>
<dbReference type="KEGG" id="dpf:ON006_13770"/>
<name>A0A9E8NE26_9BACT</name>
<accession>A0A9E8NE26</accession>
<dbReference type="AlphaFoldDB" id="A0A9E8NE26"/>
<evidence type="ECO:0000256" key="5">
    <source>
        <dbReference type="ARBA" id="ARBA00023237"/>
    </source>
</evidence>
<dbReference type="SUPFAM" id="SSF48452">
    <property type="entry name" value="TPR-like"/>
    <property type="match status" value="1"/>
</dbReference>
<evidence type="ECO:0000256" key="3">
    <source>
        <dbReference type="ARBA" id="ARBA00022729"/>
    </source>
</evidence>
<evidence type="ECO:0000259" key="6">
    <source>
        <dbReference type="Pfam" id="PF07980"/>
    </source>
</evidence>
<comment type="subcellular location">
    <subcellularLocation>
        <location evidence="1">Cell outer membrane</location>
    </subcellularLocation>
</comment>
<dbReference type="InterPro" id="IPR011990">
    <property type="entry name" value="TPR-like_helical_dom_sf"/>
</dbReference>
<dbReference type="Gene3D" id="1.25.40.390">
    <property type="match status" value="1"/>
</dbReference>
<dbReference type="Pfam" id="PF14322">
    <property type="entry name" value="SusD-like_3"/>
    <property type="match status" value="1"/>
</dbReference>
<comment type="similarity">
    <text evidence="2">Belongs to the SusD family.</text>
</comment>
<keyword evidence="3" id="KW-0732">Signal</keyword>
<keyword evidence="5" id="KW-0998">Cell outer membrane</keyword>
<organism evidence="8 9">
    <name type="scientific">Dyadobacter pollutisoli</name>
    <dbReference type="NCBI Taxonomy" id="2910158"/>
    <lineage>
        <taxon>Bacteria</taxon>
        <taxon>Pseudomonadati</taxon>
        <taxon>Bacteroidota</taxon>
        <taxon>Cytophagia</taxon>
        <taxon>Cytophagales</taxon>
        <taxon>Spirosomataceae</taxon>
        <taxon>Dyadobacter</taxon>
    </lineage>
</organism>
<keyword evidence="4" id="KW-0472">Membrane</keyword>
<gene>
    <name evidence="8" type="ORF">ON006_13770</name>
</gene>
<evidence type="ECO:0000256" key="1">
    <source>
        <dbReference type="ARBA" id="ARBA00004442"/>
    </source>
</evidence>
<evidence type="ECO:0000313" key="9">
    <source>
        <dbReference type="Proteomes" id="UP001164653"/>
    </source>
</evidence>
<evidence type="ECO:0000256" key="4">
    <source>
        <dbReference type="ARBA" id="ARBA00023136"/>
    </source>
</evidence>
<feature type="domain" description="RagB/SusD" evidence="6">
    <location>
        <begin position="299"/>
        <end position="579"/>
    </location>
</feature>
<sequence>MKKQLYNCLIITIVTAVCTLVPSGCKDSLDLQPQDRVSDVSFWQEATEFKLAANKFYDYLRSFNNANGDGHTGSDLGADRGTFARGTNTIVSNDANYNDAYKWIHNINYMLEKAKDFKSPDQIKTYVAEAKFFRAYVYFDKLLTSYGGVILIKDVLTTGSAELKAVRSTRDETIDFIIQDLEEAIANLPLESEIAASDKGRISKGAAQAFLGRVSLYEGTWLKSRSLNATRANALLDKAISNNNAVITSNLYSLFKPQALGDSALKYLFILENQRSNPANITKSANQEYILAVRYESNNLLRTIPNQISFGALGADMSRVMADMYLSSDGLPIDKTKMPFSRTALKSEFANRDNRMRYFMMVPGYRYWQNATNWHINWDWSATDLKNARLPHDPWSNDISGYSNQQWAAERQVPNSQEGYDYPVIRLAEVYLNYAEALYERNGNISDEDLDKSLNMVRSRVNASMPKLSNAFVVANGLKMLEEIRRERAVELQGDGLRMDDLKRWHIAHVELAKPVLGVRWAGTEYATKYTTNPPALTADGDVIADPANERKFTEKNYLIPLPTNQLQLNPNLVQNPGWE</sequence>
<dbReference type="InterPro" id="IPR012944">
    <property type="entry name" value="SusD_RagB_dom"/>
</dbReference>
<dbReference type="Proteomes" id="UP001164653">
    <property type="component" value="Chromosome"/>
</dbReference>
<reference evidence="8" key="1">
    <citation type="submission" date="2022-11" db="EMBL/GenBank/DDBJ databases">
        <title>Dyadobacter pollutisoli sp. nov., isolated from plastic dumped soil.</title>
        <authorList>
            <person name="Kim J.M."/>
            <person name="Kim K.R."/>
            <person name="Lee J.K."/>
            <person name="Hao L."/>
            <person name="Jeon C.O."/>
        </authorList>
    </citation>
    <scope>NUCLEOTIDE SEQUENCE</scope>
    <source>
        <strain evidence="8">U1</strain>
    </source>
</reference>
<keyword evidence="9" id="KW-1185">Reference proteome</keyword>
<evidence type="ECO:0000259" key="7">
    <source>
        <dbReference type="Pfam" id="PF14322"/>
    </source>
</evidence>
<dbReference type="Pfam" id="PF07980">
    <property type="entry name" value="SusD_RagB"/>
    <property type="match status" value="1"/>
</dbReference>